<evidence type="ECO:0000256" key="8">
    <source>
        <dbReference type="ARBA" id="ARBA00023136"/>
    </source>
</evidence>
<protein>
    <recommendedName>
        <fullName evidence="10">Sphingomyelin synthase-like domain-containing protein</fullName>
    </recommendedName>
</protein>
<gene>
    <name evidence="11" type="ORF">ASTO00021_LOCUS8499</name>
</gene>
<dbReference type="PANTHER" id="PTHR21290">
    <property type="entry name" value="SPHINGOMYELIN SYNTHETASE"/>
    <property type="match status" value="1"/>
</dbReference>
<evidence type="ECO:0000256" key="6">
    <source>
        <dbReference type="ARBA" id="ARBA00022989"/>
    </source>
</evidence>
<dbReference type="GO" id="GO:0046513">
    <property type="term" value="P:ceramide biosynthetic process"/>
    <property type="evidence" value="ECO:0007669"/>
    <property type="project" value="TreeGrafter"/>
</dbReference>
<evidence type="ECO:0000256" key="1">
    <source>
        <dbReference type="ARBA" id="ARBA00004141"/>
    </source>
</evidence>
<feature type="transmembrane region" description="Helical" evidence="9">
    <location>
        <begin position="289"/>
        <end position="305"/>
    </location>
</feature>
<dbReference type="InterPro" id="IPR045221">
    <property type="entry name" value="Sphingomyelin_synth-like"/>
</dbReference>
<dbReference type="GO" id="GO:0005789">
    <property type="term" value="C:endoplasmic reticulum membrane"/>
    <property type="evidence" value="ECO:0007669"/>
    <property type="project" value="TreeGrafter"/>
</dbReference>
<evidence type="ECO:0000313" key="11">
    <source>
        <dbReference type="EMBL" id="CAE0438254.1"/>
    </source>
</evidence>
<name>A0A7S3LTR3_9STRA</name>
<proteinExistence type="inferred from homology"/>
<keyword evidence="3" id="KW-0808">Transferase</keyword>
<feature type="domain" description="Sphingomyelin synthase-like" evidence="10">
    <location>
        <begin position="227"/>
        <end position="306"/>
    </location>
</feature>
<evidence type="ECO:0000256" key="7">
    <source>
        <dbReference type="ARBA" id="ARBA00023098"/>
    </source>
</evidence>
<evidence type="ECO:0000256" key="5">
    <source>
        <dbReference type="ARBA" id="ARBA00022919"/>
    </source>
</evidence>
<comment type="similarity">
    <text evidence="2">Belongs to the sphingomyelin synthase family.</text>
</comment>
<dbReference type="GO" id="GO:0000139">
    <property type="term" value="C:Golgi membrane"/>
    <property type="evidence" value="ECO:0007669"/>
    <property type="project" value="TreeGrafter"/>
</dbReference>
<feature type="transmembrane region" description="Helical" evidence="9">
    <location>
        <begin position="90"/>
        <end position="110"/>
    </location>
</feature>
<feature type="transmembrane region" description="Helical" evidence="9">
    <location>
        <begin position="263"/>
        <end position="283"/>
    </location>
</feature>
<feature type="transmembrane region" description="Helical" evidence="9">
    <location>
        <begin position="231"/>
        <end position="251"/>
    </location>
</feature>
<dbReference type="Pfam" id="PF14360">
    <property type="entry name" value="PAP2_C"/>
    <property type="match status" value="1"/>
</dbReference>
<organism evidence="11">
    <name type="scientific">Aplanochytrium stocchinoi</name>
    <dbReference type="NCBI Taxonomy" id="215587"/>
    <lineage>
        <taxon>Eukaryota</taxon>
        <taxon>Sar</taxon>
        <taxon>Stramenopiles</taxon>
        <taxon>Bigyra</taxon>
        <taxon>Labyrinthulomycetes</taxon>
        <taxon>Thraustochytrida</taxon>
        <taxon>Thraustochytriidae</taxon>
        <taxon>Aplanochytrium</taxon>
    </lineage>
</organism>
<sequence length="339" mass="38310">MMDTPLINYDALESGSQSQDEEDLNTTASSAILSFEAAQPPLAVTSIETVRCNYSVAVRENITKARASVSPLVWRTYEEVDLLMQQLKTIVVAAFVLLYLTCIVFLNLAYYRFKMGPRLHDIGHQVLPQVDELSNLVDSPMYCLYPFIGFLFLSTLIPHEGVTKPYLVNMVKRFGCVFAIGHTLRAATYLATSLPGSAKHCLDPEKVEANRPTVPEIFYKPASLVVNCGDLMFSGHMLQMILFVLMIHRYGQKCWVISRTQHRVVLAIVSLLCVAQSCVILMARHHYTSDIVVAFYVTPLLWYFYNNEIDKTDRTPNHERIAAQVLDLPFPSFDSNEQV</sequence>
<evidence type="ECO:0000259" key="10">
    <source>
        <dbReference type="Pfam" id="PF14360"/>
    </source>
</evidence>
<dbReference type="GO" id="GO:0033188">
    <property type="term" value="F:sphingomyelin synthase activity"/>
    <property type="evidence" value="ECO:0007669"/>
    <property type="project" value="TreeGrafter"/>
</dbReference>
<evidence type="ECO:0000256" key="2">
    <source>
        <dbReference type="ARBA" id="ARBA00005441"/>
    </source>
</evidence>
<dbReference type="PANTHER" id="PTHR21290:SF62">
    <property type="entry name" value="PHOSPHATIDYLINOSITOL:CERAMIDE INOSITOLPHOSPHOTRANSFERASE 1-RELATED"/>
    <property type="match status" value="1"/>
</dbReference>
<keyword evidence="5" id="KW-0746">Sphingolipid metabolism</keyword>
<evidence type="ECO:0000256" key="4">
    <source>
        <dbReference type="ARBA" id="ARBA00022692"/>
    </source>
</evidence>
<feature type="transmembrane region" description="Helical" evidence="9">
    <location>
        <begin position="142"/>
        <end position="159"/>
    </location>
</feature>
<evidence type="ECO:0000256" key="9">
    <source>
        <dbReference type="SAM" id="Phobius"/>
    </source>
</evidence>
<dbReference type="GO" id="GO:0047493">
    <property type="term" value="F:ceramide cholinephosphotransferase activity"/>
    <property type="evidence" value="ECO:0007669"/>
    <property type="project" value="TreeGrafter"/>
</dbReference>
<keyword evidence="6 9" id="KW-1133">Transmembrane helix</keyword>
<dbReference type="InterPro" id="IPR025749">
    <property type="entry name" value="Sphingomyelin_synth-like_dom"/>
</dbReference>
<dbReference type="AlphaFoldDB" id="A0A7S3LTR3"/>
<evidence type="ECO:0000256" key="3">
    <source>
        <dbReference type="ARBA" id="ARBA00022679"/>
    </source>
</evidence>
<reference evidence="11" key="1">
    <citation type="submission" date="2021-01" db="EMBL/GenBank/DDBJ databases">
        <authorList>
            <person name="Corre E."/>
            <person name="Pelletier E."/>
            <person name="Niang G."/>
            <person name="Scheremetjew M."/>
            <person name="Finn R."/>
            <person name="Kale V."/>
            <person name="Holt S."/>
            <person name="Cochrane G."/>
            <person name="Meng A."/>
            <person name="Brown T."/>
            <person name="Cohen L."/>
        </authorList>
    </citation>
    <scope>NUCLEOTIDE SEQUENCE</scope>
    <source>
        <strain evidence="11">GSBS06</strain>
    </source>
</reference>
<accession>A0A7S3LTR3</accession>
<comment type="subcellular location">
    <subcellularLocation>
        <location evidence="1">Membrane</location>
        <topology evidence="1">Multi-pass membrane protein</topology>
    </subcellularLocation>
</comment>
<keyword evidence="4 9" id="KW-0812">Transmembrane</keyword>
<dbReference type="GO" id="GO:0005886">
    <property type="term" value="C:plasma membrane"/>
    <property type="evidence" value="ECO:0007669"/>
    <property type="project" value="TreeGrafter"/>
</dbReference>
<keyword evidence="8 9" id="KW-0472">Membrane</keyword>
<keyword evidence="7" id="KW-0443">Lipid metabolism</keyword>
<dbReference type="EMBL" id="HBIN01011339">
    <property type="protein sequence ID" value="CAE0438254.1"/>
    <property type="molecule type" value="Transcribed_RNA"/>
</dbReference>